<dbReference type="Pfam" id="PF06580">
    <property type="entry name" value="His_kinase"/>
    <property type="match status" value="1"/>
</dbReference>
<keyword evidence="1" id="KW-0812">Transmembrane</keyword>
<dbReference type="Gene3D" id="3.30.565.10">
    <property type="entry name" value="Histidine kinase-like ATPase, C-terminal domain"/>
    <property type="match status" value="1"/>
</dbReference>
<feature type="transmembrane region" description="Helical" evidence="1">
    <location>
        <begin position="72"/>
        <end position="91"/>
    </location>
</feature>
<evidence type="ECO:0000313" key="3">
    <source>
        <dbReference type="EMBL" id="SDH01581.1"/>
    </source>
</evidence>
<sequence length="367" mass="42422">MFMSKKRIYWTLQILGWTLIIMFEYIPYVLEYGFKLTEFYSALANILLGICLTHTYRLVIRRWNWSSLPLPRLAFRVVGSVLWLGLIMTMINQPMDREILEQNLFNQPLIFWSYYTNWCKILLAWILSYTVYHYIEQNRLAGYEKIMLKMSMREAEAKVLRSQLNPHFTFNALNSIRALVYEDPKRAQLSITQLSNILRNSLLADRRKTVDLQEELRTVEDYLELEKVRYEDRLCYSITTNPQAIYWQVPPMMLQTLVENGIKHGVAKQMGGGFIGVKSEIANELLVITIHNSGNLGNTEVNAGNLGNTESGGVGLKNTAERLSILYGKGATFRIFQEKENVVCSEIKIPMLSEEVMMVGDGSEKQN</sequence>
<evidence type="ECO:0000259" key="2">
    <source>
        <dbReference type="Pfam" id="PF06580"/>
    </source>
</evidence>
<dbReference type="InterPro" id="IPR050640">
    <property type="entry name" value="Bact_2-comp_sensor_kinase"/>
</dbReference>
<accession>A0A1G7YYR5</accession>
<name>A0A1G7YYR5_9BACT</name>
<feature type="transmembrane region" description="Helical" evidence="1">
    <location>
        <begin position="7"/>
        <end position="27"/>
    </location>
</feature>
<dbReference type="PANTHER" id="PTHR34220">
    <property type="entry name" value="SENSOR HISTIDINE KINASE YPDA"/>
    <property type="match status" value="1"/>
</dbReference>
<keyword evidence="3" id="KW-0418">Kinase</keyword>
<dbReference type="EMBL" id="FNAN01000027">
    <property type="protein sequence ID" value="SDH01581.1"/>
    <property type="molecule type" value="Genomic_DNA"/>
</dbReference>
<dbReference type="AlphaFoldDB" id="A0A1G7YYR5"/>
<dbReference type="InterPro" id="IPR036890">
    <property type="entry name" value="HATPase_C_sf"/>
</dbReference>
<keyword evidence="4" id="KW-1185">Reference proteome</keyword>
<keyword evidence="1" id="KW-0472">Membrane</keyword>
<protein>
    <submittedName>
        <fullName evidence="3">Histidine kinase</fullName>
    </submittedName>
</protein>
<feature type="domain" description="Signal transduction histidine kinase internal region" evidence="2">
    <location>
        <begin position="155"/>
        <end position="234"/>
    </location>
</feature>
<reference evidence="4" key="1">
    <citation type="submission" date="2016-10" db="EMBL/GenBank/DDBJ databases">
        <authorList>
            <person name="Varghese N."/>
            <person name="Submissions S."/>
        </authorList>
    </citation>
    <scope>NUCLEOTIDE SEQUENCE [LARGE SCALE GENOMIC DNA]</scope>
    <source>
        <strain evidence="4">DSM 25329</strain>
    </source>
</reference>
<feature type="transmembrane region" description="Helical" evidence="1">
    <location>
        <begin position="39"/>
        <end position="60"/>
    </location>
</feature>
<dbReference type="Proteomes" id="UP000198748">
    <property type="component" value="Unassembled WGS sequence"/>
</dbReference>
<feature type="transmembrane region" description="Helical" evidence="1">
    <location>
        <begin position="111"/>
        <end position="135"/>
    </location>
</feature>
<dbReference type="InterPro" id="IPR010559">
    <property type="entry name" value="Sig_transdc_His_kin_internal"/>
</dbReference>
<evidence type="ECO:0000256" key="1">
    <source>
        <dbReference type="SAM" id="Phobius"/>
    </source>
</evidence>
<keyword evidence="3" id="KW-0808">Transferase</keyword>
<keyword evidence="1" id="KW-1133">Transmembrane helix</keyword>
<dbReference type="GO" id="GO:0016020">
    <property type="term" value="C:membrane"/>
    <property type="evidence" value="ECO:0007669"/>
    <property type="project" value="InterPro"/>
</dbReference>
<evidence type="ECO:0000313" key="4">
    <source>
        <dbReference type="Proteomes" id="UP000198748"/>
    </source>
</evidence>
<proteinExistence type="predicted"/>
<dbReference type="SUPFAM" id="SSF55874">
    <property type="entry name" value="ATPase domain of HSP90 chaperone/DNA topoisomerase II/histidine kinase"/>
    <property type="match status" value="1"/>
</dbReference>
<dbReference type="STRING" id="659014.SAMN04487996_12713"/>
<organism evidence="3 4">
    <name type="scientific">Dyadobacter soli</name>
    <dbReference type="NCBI Taxonomy" id="659014"/>
    <lineage>
        <taxon>Bacteria</taxon>
        <taxon>Pseudomonadati</taxon>
        <taxon>Bacteroidota</taxon>
        <taxon>Cytophagia</taxon>
        <taxon>Cytophagales</taxon>
        <taxon>Spirosomataceae</taxon>
        <taxon>Dyadobacter</taxon>
    </lineage>
</organism>
<dbReference type="GO" id="GO:0000155">
    <property type="term" value="F:phosphorelay sensor kinase activity"/>
    <property type="evidence" value="ECO:0007669"/>
    <property type="project" value="InterPro"/>
</dbReference>
<gene>
    <name evidence="3" type="ORF">SAMN04487996_12713</name>
</gene>
<dbReference type="PANTHER" id="PTHR34220:SF9">
    <property type="entry name" value="SIGNAL TRANSDUCTION HISTIDINE KINASE INTERNAL REGION DOMAIN-CONTAINING PROTEIN"/>
    <property type="match status" value="1"/>
</dbReference>